<evidence type="ECO:0008006" key="5">
    <source>
        <dbReference type="Google" id="ProtNLM"/>
    </source>
</evidence>
<evidence type="ECO:0000256" key="2">
    <source>
        <dbReference type="SAM" id="SignalP"/>
    </source>
</evidence>
<evidence type="ECO:0000313" key="4">
    <source>
        <dbReference type="Proteomes" id="UP000287033"/>
    </source>
</evidence>
<organism evidence="3 4">
    <name type="scientific">Chiloscyllium punctatum</name>
    <name type="common">Brownbanded bambooshark</name>
    <name type="synonym">Hemiscyllium punctatum</name>
    <dbReference type="NCBI Taxonomy" id="137246"/>
    <lineage>
        <taxon>Eukaryota</taxon>
        <taxon>Metazoa</taxon>
        <taxon>Chordata</taxon>
        <taxon>Craniata</taxon>
        <taxon>Vertebrata</taxon>
        <taxon>Chondrichthyes</taxon>
        <taxon>Elasmobranchii</taxon>
        <taxon>Galeomorphii</taxon>
        <taxon>Galeoidea</taxon>
        <taxon>Orectolobiformes</taxon>
        <taxon>Hemiscylliidae</taxon>
        <taxon>Chiloscyllium</taxon>
    </lineage>
</organism>
<gene>
    <name evidence="3" type="ORF">chiPu_0020612</name>
</gene>
<feature type="signal peptide" evidence="2">
    <location>
        <begin position="1"/>
        <end position="22"/>
    </location>
</feature>
<dbReference type="Proteomes" id="UP000287033">
    <property type="component" value="Unassembled WGS sequence"/>
</dbReference>
<name>A0A401RHI6_CHIPU</name>
<feature type="compositionally biased region" description="Basic and acidic residues" evidence="1">
    <location>
        <begin position="43"/>
        <end position="53"/>
    </location>
</feature>
<evidence type="ECO:0000313" key="3">
    <source>
        <dbReference type="EMBL" id="GCC17619.1"/>
    </source>
</evidence>
<sequence>MCPLVPLCLVLRSLLLGTCVKAAASPKVPATHKSKHTHIHTYTQRERDTERGFVEPSPPEDTITAYLEHGTSGSNAAGLLLRQFWCAVLTNTGETANSRLPIAGLRSYFNA</sequence>
<accession>A0A401RHI6</accession>
<feature type="region of interest" description="Disordered" evidence="1">
    <location>
        <begin position="32"/>
        <end position="59"/>
    </location>
</feature>
<dbReference type="AlphaFoldDB" id="A0A401RHI6"/>
<dbReference type="EMBL" id="BEZZ01002751">
    <property type="protein sequence ID" value="GCC17619.1"/>
    <property type="molecule type" value="Genomic_DNA"/>
</dbReference>
<evidence type="ECO:0000256" key="1">
    <source>
        <dbReference type="SAM" id="MobiDB-lite"/>
    </source>
</evidence>
<feature type="chain" id="PRO_5019502261" description="Secreted protein" evidence="2">
    <location>
        <begin position="23"/>
        <end position="111"/>
    </location>
</feature>
<keyword evidence="4" id="KW-1185">Reference proteome</keyword>
<reference evidence="3 4" key="1">
    <citation type="journal article" date="2018" name="Nat. Ecol. Evol.">
        <title>Shark genomes provide insights into elasmobranch evolution and the origin of vertebrates.</title>
        <authorList>
            <person name="Hara Y"/>
            <person name="Yamaguchi K"/>
            <person name="Onimaru K"/>
            <person name="Kadota M"/>
            <person name="Koyanagi M"/>
            <person name="Keeley SD"/>
            <person name="Tatsumi K"/>
            <person name="Tanaka K"/>
            <person name="Motone F"/>
            <person name="Kageyama Y"/>
            <person name="Nozu R"/>
            <person name="Adachi N"/>
            <person name="Nishimura O"/>
            <person name="Nakagawa R"/>
            <person name="Tanegashima C"/>
            <person name="Kiyatake I"/>
            <person name="Matsumoto R"/>
            <person name="Murakumo K"/>
            <person name="Nishida K"/>
            <person name="Terakita A"/>
            <person name="Kuratani S"/>
            <person name="Sato K"/>
            <person name="Hyodo S Kuraku.S."/>
        </authorList>
    </citation>
    <scope>NUCLEOTIDE SEQUENCE [LARGE SCALE GENOMIC DNA]</scope>
</reference>
<comment type="caution">
    <text evidence="3">The sequence shown here is derived from an EMBL/GenBank/DDBJ whole genome shotgun (WGS) entry which is preliminary data.</text>
</comment>
<proteinExistence type="predicted"/>
<keyword evidence="2" id="KW-0732">Signal</keyword>
<protein>
    <recommendedName>
        <fullName evidence="5">Secreted protein</fullName>
    </recommendedName>
</protein>